<name>H1SAF9_9BURK</name>
<sequence>MTKVSGKIDHNDMTIASRQLYGEVKTIVRRPVVHVNDFIIVADKLFGGSAGTSVELRDVGRRLIESGNDRKLHARTYLM</sequence>
<protein>
    <submittedName>
        <fullName evidence="1">Uncharacterized protein</fullName>
    </submittedName>
</protein>
<reference evidence="1 2" key="1">
    <citation type="journal article" date="2012" name="J. Bacteriol.">
        <title>De Novo Genome Project of Cupriavidus basilensis OR16.</title>
        <authorList>
            <person name="Cserhati M."/>
            <person name="Kriszt B."/>
            <person name="Szoboszlay S."/>
            <person name="Toth A."/>
            <person name="Szabo I."/>
            <person name="Tancsics A."/>
            <person name="Nagy I."/>
            <person name="Horvath B."/>
            <person name="Nagy I."/>
            <person name="Kukolya J."/>
        </authorList>
    </citation>
    <scope>NUCLEOTIDE SEQUENCE [LARGE SCALE GENOMIC DNA]</scope>
    <source>
        <strain evidence="1 2">OR16</strain>
    </source>
</reference>
<evidence type="ECO:0000313" key="1">
    <source>
        <dbReference type="EMBL" id="EHP40432.1"/>
    </source>
</evidence>
<evidence type="ECO:0000313" key="2">
    <source>
        <dbReference type="Proteomes" id="UP000005808"/>
    </source>
</evidence>
<dbReference type="AlphaFoldDB" id="H1SAF9"/>
<dbReference type="EMBL" id="AHJE01000065">
    <property type="protein sequence ID" value="EHP40432.1"/>
    <property type="molecule type" value="Genomic_DNA"/>
</dbReference>
<dbReference type="Proteomes" id="UP000005808">
    <property type="component" value="Unassembled WGS sequence"/>
</dbReference>
<organism evidence="1 2">
    <name type="scientific">Cupriavidus basilensis OR16</name>
    <dbReference type="NCBI Taxonomy" id="1127483"/>
    <lineage>
        <taxon>Bacteria</taxon>
        <taxon>Pseudomonadati</taxon>
        <taxon>Pseudomonadota</taxon>
        <taxon>Betaproteobacteria</taxon>
        <taxon>Burkholderiales</taxon>
        <taxon>Burkholderiaceae</taxon>
        <taxon>Cupriavidus</taxon>
    </lineage>
</organism>
<comment type="caution">
    <text evidence="1">The sequence shown here is derived from an EMBL/GenBank/DDBJ whole genome shotgun (WGS) entry which is preliminary data.</text>
</comment>
<proteinExistence type="predicted"/>
<gene>
    <name evidence="1" type="ORF">OR16_25448</name>
</gene>
<accession>H1SAF9</accession>